<name>A0ABP0TIC1_9BRYO</name>
<dbReference type="PANTHER" id="PTHR33052">
    <property type="entry name" value="DUF4228 DOMAIN PROTEIN-RELATED"/>
    <property type="match status" value="1"/>
</dbReference>
<dbReference type="EMBL" id="OZ019903">
    <property type="protein sequence ID" value="CAK9197363.1"/>
    <property type="molecule type" value="Genomic_DNA"/>
</dbReference>
<gene>
    <name evidence="1" type="ORF">CSSPTR1EN2_LOCUS3937</name>
</gene>
<sequence>MGNYICLGANAGDQVQDEWSQLPPVKVVKPDGGIQVFKRTVTVLELIKLHPDHFVCHSKALTTNVTSKSVLPKDVVLEAGRLYYILANSKLQDHQQAEKNSCNLELHMNLVTGITVRELPFEIKLHNCKSSRQQQLPGFAQLMVRAGQDIMARVLFDPDRKQQASESAGHIGDEPPPMISYSTPDLGSMYLNGPKKSLQLTRSNSWKPRLETISEVSTYSRIQKLLVRGRSQKGSSQVHSSY</sequence>
<keyword evidence="2" id="KW-1185">Reference proteome</keyword>
<dbReference type="Proteomes" id="UP001497512">
    <property type="component" value="Chromosome 11"/>
</dbReference>
<accession>A0ABP0TIC1</accession>
<reference evidence="1" key="1">
    <citation type="submission" date="2024-02" db="EMBL/GenBank/DDBJ databases">
        <authorList>
            <consortium name="ELIXIR-Norway"/>
            <consortium name="Elixir Norway"/>
        </authorList>
    </citation>
    <scope>NUCLEOTIDE SEQUENCE</scope>
</reference>
<evidence type="ECO:0000313" key="2">
    <source>
        <dbReference type="Proteomes" id="UP001497512"/>
    </source>
</evidence>
<protein>
    <recommendedName>
        <fullName evidence="3">CABIT domain-containing protein</fullName>
    </recommendedName>
</protein>
<dbReference type="InterPro" id="IPR025322">
    <property type="entry name" value="PADRE_dom"/>
</dbReference>
<proteinExistence type="predicted"/>
<evidence type="ECO:0008006" key="3">
    <source>
        <dbReference type="Google" id="ProtNLM"/>
    </source>
</evidence>
<dbReference type="Pfam" id="PF14009">
    <property type="entry name" value="PADRE"/>
    <property type="match status" value="1"/>
</dbReference>
<evidence type="ECO:0000313" key="1">
    <source>
        <dbReference type="EMBL" id="CAK9197363.1"/>
    </source>
</evidence>
<organism evidence="1 2">
    <name type="scientific">Sphagnum troendelagicum</name>
    <dbReference type="NCBI Taxonomy" id="128251"/>
    <lineage>
        <taxon>Eukaryota</taxon>
        <taxon>Viridiplantae</taxon>
        <taxon>Streptophyta</taxon>
        <taxon>Embryophyta</taxon>
        <taxon>Bryophyta</taxon>
        <taxon>Sphagnophytina</taxon>
        <taxon>Sphagnopsida</taxon>
        <taxon>Sphagnales</taxon>
        <taxon>Sphagnaceae</taxon>
        <taxon>Sphagnum</taxon>
    </lineage>
</organism>